<evidence type="ECO:0000313" key="8">
    <source>
        <dbReference type="EMBL" id="SEC46157.1"/>
    </source>
</evidence>
<sequence>MTTIPTITLNNAIEMPQLGFGVFQVPDAETTAAVAEALKAGYRSIDTAAIYGNERGVGQAIADSGIDRGELFITSKVWNADQGFEETLAAYDASLEKLGLDYLDLYLIHWPAPANGRFIDTWKALEKLYADGRVRAIGVSNFEPDQMEQLLAEATVVPVVNQVELHPALQNRAVQAFGAEHGIATEAWSPLAQGAALQDPSVLAIAEAHGRTPAQVILRWHLQQGRIVIPKSVTPSRIAENLDVFGFELSADELSAIDALEKDGRTGPHPATFNG</sequence>
<evidence type="ECO:0000256" key="3">
    <source>
        <dbReference type="ARBA" id="ARBA00023002"/>
    </source>
</evidence>
<evidence type="ECO:0000256" key="4">
    <source>
        <dbReference type="PIRSR" id="PIRSR000097-1"/>
    </source>
</evidence>
<dbReference type="EMBL" id="FNSN01000003">
    <property type="protein sequence ID" value="SEC46157.1"/>
    <property type="molecule type" value="Genomic_DNA"/>
</dbReference>
<feature type="active site" description="Proton donor" evidence="4">
    <location>
        <position position="51"/>
    </location>
</feature>
<dbReference type="PROSITE" id="PS00063">
    <property type="entry name" value="ALDOKETO_REDUCTASE_3"/>
    <property type="match status" value="1"/>
</dbReference>
<protein>
    <submittedName>
        <fullName evidence="8">Aldo/keto reductase</fullName>
    </submittedName>
</protein>
<accession>A0A1H4SPU8</accession>
<dbReference type="InterPro" id="IPR018170">
    <property type="entry name" value="Aldo/ket_reductase_CS"/>
</dbReference>
<dbReference type="FunFam" id="3.20.20.100:FF:000015">
    <property type="entry name" value="Oxidoreductase, aldo/keto reductase family"/>
    <property type="match status" value="1"/>
</dbReference>
<reference evidence="8 9" key="1">
    <citation type="submission" date="2016-10" db="EMBL/GenBank/DDBJ databases">
        <authorList>
            <person name="de Groot N.N."/>
        </authorList>
    </citation>
    <scope>NUCLEOTIDE SEQUENCE [LARGE SCALE GENOMIC DNA]</scope>
    <source>
        <strain evidence="8 9">DSM 10495</strain>
    </source>
</reference>
<feature type="site" description="Lowers pKa of active site Tyr" evidence="6">
    <location>
        <position position="76"/>
    </location>
</feature>
<dbReference type="AlphaFoldDB" id="A0A1H4SPU8"/>
<dbReference type="PANTHER" id="PTHR43827:SF3">
    <property type="entry name" value="NADP-DEPENDENT OXIDOREDUCTASE DOMAIN-CONTAINING PROTEIN"/>
    <property type="match status" value="1"/>
</dbReference>
<keyword evidence="2" id="KW-0521">NADP</keyword>
<evidence type="ECO:0000256" key="5">
    <source>
        <dbReference type="PIRSR" id="PIRSR000097-2"/>
    </source>
</evidence>
<dbReference type="Proteomes" id="UP000182652">
    <property type="component" value="Unassembled WGS sequence"/>
</dbReference>
<dbReference type="PANTHER" id="PTHR43827">
    <property type="entry name" value="2,5-DIKETO-D-GLUCONIC ACID REDUCTASE"/>
    <property type="match status" value="1"/>
</dbReference>
<dbReference type="SUPFAM" id="SSF51430">
    <property type="entry name" value="NAD(P)-linked oxidoreductase"/>
    <property type="match status" value="1"/>
</dbReference>
<keyword evidence="9" id="KW-1185">Reference proteome</keyword>
<feature type="binding site" evidence="5">
    <location>
        <position position="109"/>
    </location>
    <ligand>
        <name>substrate</name>
    </ligand>
</feature>
<dbReference type="RefSeq" id="WP_066214504.1">
    <property type="nucleotide sequence ID" value="NZ_FNSN01000003.1"/>
</dbReference>
<dbReference type="Gene3D" id="3.20.20.100">
    <property type="entry name" value="NADP-dependent oxidoreductase domain"/>
    <property type="match status" value="1"/>
</dbReference>
<dbReference type="Pfam" id="PF00248">
    <property type="entry name" value="Aldo_ket_red"/>
    <property type="match status" value="1"/>
</dbReference>
<keyword evidence="3" id="KW-0560">Oxidoreductase</keyword>
<dbReference type="InterPro" id="IPR023210">
    <property type="entry name" value="NADP_OxRdtase_dom"/>
</dbReference>
<dbReference type="InterPro" id="IPR036812">
    <property type="entry name" value="NAD(P)_OxRdtase_dom_sf"/>
</dbReference>
<dbReference type="STRING" id="156980.SAMN04489745_2929"/>
<evidence type="ECO:0000313" key="9">
    <source>
        <dbReference type="Proteomes" id="UP000182652"/>
    </source>
</evidence>
<evidence type="ECO:0000256" key="2">
    <source>
        <dbReference type="ARBA" id="ARBA00022857"/>
    </source>
</evidence>
<dbReference type="PIRSF" id="PIRSF000097">
    <property type="entry name" value="AKR"/>
    <property type="match status" value="1"/>
</dbReference>
<evidence type="ECO:0000256" key="1">
    <source>
        <dbReference type="ARBA" id="ARBA00007905"/>
    </source>
</evidence>
<name>A0A1H4SPU8_9MICC</name>
<evidence type="ECO:0000259" key="7">
    <source>
        <dbReference type="Pfam" id="PF00248"/>
    </source>
</evidence>
<gene>
    <name evidence="8" type="ORF">SAMN04489745_2929</name>
</gene>
<dbReference type="GO" id="GO:0016616">
    <property type="term" value="F:oxidoreductase activity, acting on the CH-OH group of donors, NAD or NADP as acceptor"/>
    <property type="evidence" value="ECO:0007669"/>
    <property type="project" value="UniProtKB-ARBA"/>
</dbReference>
<dbReference type="InterPro" id="IPR020471">
    <property type="entry name" value="AKR"/>
</dbReference>
<comment type="similarity">
    <text evidence="1">Belongs to the aldo/keto reductase family.</text>
</comment>
<evidence type="ECO:0000256" key="6">
    <source>
        <dbReference type="PIRSR" id="PIRSR000097-3"/>
    </source>
</evidence>
<feature type="domain" description="NADP-dependent oxidoreductase" evidence="7">
    <location>
        <begin position="24"/>
        <end position="261"/>
    </location>
</feature>
<dbReference type="PRINTS" id="PR00069">
    <property type="entry name" value="ALDKETRDTASE"/>
</dbReference>
<dbReference type="PROSITE" id="PS00062">
    <property type="entry name" value="ALDOKETO_REDUCTASE_2"/>
    <property type="match status" value="1"/>
</dbReference>
<dbReference type="PROSITE" id="PS00798">
    <property type="entry name" value="ALDOKETO_REDUCTASE_1"/>
    <property type="match status" value="1"/>
</dbReference>
<proteinExistence type="inferred from homology"/>
<organism evidence="8 9">
    <name type="scientific">Arthrobacter woluwensis</name>
    <dbReference type="NCBI Taxonomy" id="156980"/>
    <lineage>
        <taxon>Bacteria</taxon>
        <taxon>Bacillati</taxon>
        <taxon>Actinomycetota</taxon>
        <taxon>Actinomycetes</taxon>
        <taxon>Micrococcales</taxon>
        <taxon>Micrococcaceae</taxon>
        <taxon>Arthrobacter</taxon>
    </lineage>
</organism>